<protein>
    <recommendedName>
        <fullName evidence="3">Preprotein translocase subunit YajC</fullName>
    </recommendedName>
</protein>
<name>A0ABX2ECU4_9BURK</name>
<organism evidence="1 2">
    <name type="scientific">Pseudaquabacterium terrae</name>
    <dbReference type="NCBI Taxonomy" id="2732868"/>
    <lineage>
        <taxon>Bacteria</taxon>
        <taxon>Pseudomonadati</taxon>
        <taxon>Pseudomonadota</taxon>
        <taxon>Betaproteobacteria</taxon>
        <taxon>Burkholderiales</taxon>
        <taxon>Sphaerotilaceae</taxon>
        <taxon>Pseudaquabacterium</taxon>
    </lineage>
</organism>
<dbReference type="NCBIfam" id="NF041023">
    <property type="entry name" value="PP0621_fam"/>
    <property type="match status" value="1"/>
</dbReference>
<dbReference type="Proteomes" id="UP000737171">
    <property type="component" value="Unassembled WGS sequence"/>
</dbReference>
<proteinExistence type="predicted"/>
<dbReference type="RefSeq" id="WP_173121779.1">
    <property type="nucleotide sequence ID" value="NZ_JABRWJ010000002.1"/>
</dbReference>
<sequence>MKYLLVLLVIGIGLWMVTRRLRRPAPPKPQAPAEPKVPAPAAMVECAHCGLHLPAADAVLEGRHVYCGEAHRLLGPRASDGR</sequence>
<accession>A0ABX2ECU4</accession>
<comment type="caution">
    <text evidence="1">The sequence shown here is derived from an EMBL/GenBank/DDBJ whole genome shotgun (WGS) entry which is preliminary data.</text>
</comment>
<dbReference type="EMBL" id="JABRWJ010000002">
    <property type="protein sequence ID" value="NRF66667.1"/>
    <property type="molecule type" value="Genomic_DNA"/>
</dbReference>
<evidence type="ECO:0008006" key="3">
    <source>
        <dbReference type="Google" id="ProtNLM"/>
    </source>
</evidence>
<reference evidence="1 2" key="1">
    <citation type="submission" date="2020-05" db="EMBL/GenBank/DDBJ databases">
        <title>Aquincola sp. isolate from soil.</title>
        <authorList>
            <person name="Han J."/>
            <person name="Kim D.-U."/>
        </authorList>
    </citation>
    <scope>NUCLEOTIDE SEQUENCE [LARGE SCALE GENOMIC DNA]</scope>
    <source>
        <strain evidence="1 2">S2</strain>
    </source>
</reference>
<gene>
    <name evidence="1" type="ORF">HLB44_06700</name>
</gene>
<keyword evidence="2" id="KW-1185">Reference proteome</keyword>
<evidence type="ECO:0000313" key="1">
    <source>
        <dbReference type="EMBL" id="NRF66667.1"/>
    </source>
</evidence>
<evidence type="ECO:0000313" key="2">
    <source>
        <dbReference type="Proteomes" id="UP000737171"/>
    </source>
</evidence>
<dbReference type="InterPro" id="IPR049708">
    <property type="entry name" value="PP0621-like"/>
</dbReference>